<dbReference type="STRING" id="639004.SAMN04488239_10187"/>
<organism evidence="2 3">
    <name type="scientific">Ruegeria marina</name>
    <dbReference type="NCBI Taxonomy" id="639004"/>
    <lineage>
        <taxon>Bacteria</taxon>
        <taxon>Pseudomonadati</taxon>
        <taxon>Pseudomonadota</taxon>
        <taxon>Alphaproteobacteria</taxon>
        <taxon>Rhodobacterales</taxon>
        <taxon>Roseobacteraceae</taxon>
        <taxon>Ruegeria</taxon>
    </lineage>
</organism>
<dbReference type="InterPro" id="IPR029044">
    <property type="entry name" value="Nucleotide-diphossugar_trans"/>
</dbReference>
<dbReference type="OrthoDB" id="9790710at2"/>
<evidence type="ECO:0000259" key="1">
    <source>
        <dbReference type="Pfam" id="PF00535"/>
    </source>
</evidence>
<dbReference type="InterPro" id="IPR001173">
    <property type="entry name" value="Glyco_trans_2-like"/>
</dbReference>
<evidence type="ECO:0000313" key="2">
    <source>
        <dbReference type="EMBL" id="SDC04234.1"/>
    </source>
</evidence>
<sequence length="294" mass="32346">MRLIVSIPTTNRAAVVALTIQDIARQSRLPDLVLVVVADESDIDPAAIEGLPFPVAVQKSERGLTCQRNVALGMLEADDLALFLDDDFVMAPDYLANLERLFREYPDVVMATGTVLADGIHGPGLSYEYGRNLTMNVALPGATALSPKDIYNCYGCNMALRASYVVAHGVRFDQRLKLYGWLEDVDFSRQMAAYGRIVKSAALRGVHLGTKTGRSSGLRLGYSQVANPLYLNRKGTMAPIRVLNIVGRNLISNLVKSVRPEPEVDRLGRLKGNLQAFGDLMRGRLQPERILTFE</sequence>
<feature type="domain" description="Glycosyltransferase 2-like" evidence="1">
    <location>
        <begin position="5"/>
        <end position="162"/>
    </location>
</feature>
<keyword evidence="3" id="KW-1185">Reference proteome</keyword>
<dbReference type="Proteomes" id="UP000199628">
    <property type="component" value="Unassembled WGS sequence"/>
</dbReference>
<reference evidence="3" key="1">
    <citation type="submission" date="2016-10" db="EMBL/GenBank/DDBJ databases">
        <authorList>
            <person name="Varghese N."/>
            <person name="Submissions S."/>
        </authorList>
    </citation>
    <scope>NUCLEOTIDE SEQUENCE [LARGE SCALE GENOMIC DNA]</scope>
    <source>
        <strain evidence="3">CGMCC 1.9108</strain>
    </source>
</reference>
<dbReference type="Gene3D" id="3.90.550.10">
    <property type="entry name" value="Spore Coat Polysaccharide Biosynthesis Protein SpsA, Chain A"/>
    <property type="match status" value="1"/>
</dbReference>
<dbReference type="InterPro" id="IPR050834">
    <property type="entry name" value="Glycosyltransf_2"/>
</dbReference>
<dbReference type="AlphaFoldDB" id="A0A1G6ICL7"/>
<evidence type="ECO:0000313" key="3">
    <source>
        <dbReference type="Proteomes" id="UP000199628"/>
    </source>
</evidence>
<dbReference type="PANTHER" id="PTHR43685">
    <property type="entry name" value="GLYCOSYLTRANSFERASE"/>
    <property type="match status" value="1"/>
</dbReference>
<protein>
    <submittedName>
        <fullName evidence="2">Glycosyltransferase, GT2 family</fullName>
    </submittedName>
</protein>
<accession>A0A1G6ICL7</accession>
<dbReference type="GO" id="GO:0016740">
    <property type="term" value="F:transferase activity"/>
    <property type="evidence" value="ECO:0007669"/>
    <property type="project" value="UniProtKB-KW"/>
</dbReference>
<dbReference type="SUPFAM" id="SSF53448">
    <property type="entry name" value="Nucleotide-diphospho-sugar transferases"/>
    <property type="match status" value="1"/>
</dbReference>
<name>A0A1G6ICL7_9RHOB</name>
<proteinExistence type="predicted"/>
<dbReference type="PANTHER" id="PTHR43685:SF3">
    <property type="entry name" value="SLR2126 PROTEIN"/>
    <property type="match status" value="1"/>
</dbReference>
<dbReference type="EMBL" id="FMZV01000001">
    <property type="protein sequence ID" value="SDC04234.1"/>
    <property type="molecule type" value="Genomic_DNA"/>
</dbReference>
<gene>
    <name evidence="2" type="ORF">SAMN04488239_10187</name>
</gene>
<dbReference type="Pfam" id="PF00535">
    <property type="entry name" value="Glycos_transf_2"/>
    <property type="match status" value="1"/>
</dbReference>
<dbReference type="RefSeq" id="WP_093027274.1">
    <property type="nucleotide sequence ID" value="NZ_FMZV01000001.1"/>
</dbReference>
<keyword evidence="2" id="KW-0808">Transferase</keyword>